<feature type="transmembrane region" description="Helical" evidence="1">
    <location>
        <begin position="75"/>
        <end position="101"/>
    </location>
</feature>
<gene>
    <name evidence="2" type="ORF">DPMN_007365</name>
</gene>
<keyword evidence="3" id="KW-1185">Reference proteome</keyword>
<keyword evidence="1" id="KW-0812">Transmembrane</keyword>
<dbReference type="Pfam" id="PF01237">
    <property type="entry name" value="Oxysterol_BP"/>
    <property type="match status" value="1"/>
</dbReference>
<dbReference type="InterPro" id="IPR000648">
    <property type="entry name" value="Oxysterol-bd"/>
</dbReference>
<accession>A0A9D4RY79</accession>
<dbReference type="AlphaFoldDB" id="A0A9D4RY79"/>
<keyword evidence="1" id="KW-1133">Transmembrane helix</keyword>
<reference evidence="2" key="1">
    <citation type="journal article" date="2019" name="bioRxiv">
        <title>The Genome of the Zebra Mussel, Dreissena polymorpha: A Resource for Invasive Species Research.</title>
        <authorList>
            <person name="McCartney M.A."/>
            <person name="Auch B."/>
            <person name="Kono T."/>
            <person name="Mallez S."/>
            <person name="Zhang Y."/>
            <person name="Obille A."/>
            <person name="Becker A."/>
            <person name="Abrahante J.E."/>
            <person name="Garbe J."/>
            <person name="Badalamenti J.P."/>
            <person name="Herman A."/>
            <person name="Mangelson H."/>
            <person name="Liachko I."/>
            <person name="Sullivan S."/>
            <person name="Sone E.D."/>
            <person name="Koren S."/>
            <person name="Silverstein K.A.T."/>
            <person name="Beckman K.B."/>
            <person name="Gohl D.M."/>
        </authorList>
    </citation>
    <scope>NUCLEOTIDE SEQUENCE</scope>
    <source>
        <strain evidence="2">Duluth1</strain>
        <tissue evidence="2">Whole animal</tissue>
    </source>
</reference>
<evidence type="ECO:0000313" key="3">
    <source>
        <dbReference type="Proteomes" id="UP000828390"/>
    </source>
</evidence>
<dbReference type="SUPFAM" id="SSF144000">
    <property type="entry name" value="Oxysterol-binding protein-like"/>
    <property type="match status" value="1"/>
</dbReference>
<sequence length="112" mass="12715">MQGSIAKKPYNPIIGETFHCSWKIPPEDVGTTRDSPYLMTYTAEQVSHHPPGKGLTVSYQYTTSVAGPVYRLTSLSFFCGIANFWWMSVVWGFQLLPFCYVKTNLNVYSKMC</sequence>
<dbReference type="EMBL" id="JAIWYP010000001">
    <property type="protein sequence ID" value="KAH3883410.1"/>
    <property type="molecule type" value="Genomic_DNA"/>
</dbReference>
<dbReference type="InterPro" id="IPR037239">
    <property type="entry name" value="OSBP_sf"/>
</dbReference>
<dbReference type="GO" id="GO:0008289">
    <property type="term" value="F:lipid binding"/>
    <property type="evidence" value="ECO:0007669"/>
    <property type="project" value="InterPro"/>
</dbReference>
<name>A0A9D4RY79_DREPO</name>
<comment type="caution">
    <text evidence="2">The sequence shown here is derived from an EMBL/GenBank/DDBJ whole genome shotgun (WGS) entry which is preliminary data.</text>
</comment>
<reference evidence="2" key="2">
    <citation type="submission" date="2020-11" db="EMBL/GenBank/DDBJ databases">
        <authorList>
            <person name="McCartney M.A."/>
            <person name="Auch B."/>
            <person name="Kono T."/>
            <person name="Mallez S."/>
            <person name="Becker A."/>
            <person name="Gohl D.M."/>
            <person name="Silverstein K.A.T."/>
            <person name="Koren S."/>
            <person name="Bechman K.B."/>
            <person name="Herman A."/>
            <person name="Abrahante J.E."/>
            <person name="Garbe J."/>
        </authorList>
    </citation>
    <scope>NUCLEOTIDE SEQUENCE</scope>
    <source>
        <strain evidence="2">Duluth1</strain>
        <tissue evidence="2">Whole animal</tissue>
    </source>
</reference>
<keyword evidence="1" id="KW-0472">Membrane</keyword>
<proteinExistence type="predicted"/>
<evidence type="ECO:0000256" key="1">
    <source>
        <dbReference type="SAM" id="Phobius"/>
    </source>
</evidence>
<organism evidence="2 3">
    <name type="scientific">Dreissena polymorpha</name>
    <name type="common">Zebra mussel</name>
    <name type="synonym">Mytilus polymorpha</name>
    <dbReference type="NCBI Taxonomy" id="45954"/>
    <lineage>
        <taxon>Eukaryota</taxon>
        <taxon>Metazoa</taxon>
        <taxon>Spiralia</taxon>
        <taxon>Lophotrochozoa</taxon>
        <taxon>Mollusca</taxon>
        <taxon>Bivalvia</taxon>
        <taxon>Autobranchia</taxon>
        <taxon>Heteroconchia</taxon>
        <taxon>Euheterodonta</taxon>
        <taxon>Imparidentia</taxon>
        <taxon>Neoheterodontei</taxon>
        <taxon>Myida</taxon>
        <taxon>Dreissenoidea</taxon>
        <taxon>Dreissenidae</taxon>
        <taxon>Dreissena</taxon>
    </lineage>
</organism>
<protein>
    <submittedName>
        <fullName evidence="2">Uncharacterized protein</fullName>
    </submittedName>
</protein>
<evidence type="ECO:0000313" key="2">
    <source>
        <dbReference type="EMBL" id="KAH3883410.1"/>
    </source>
</evidence>
<dbReference type="Proteomes" id="UP000828390">
    <property type="component" value="Unassembled WGS sequence"/>
</dbReference>